<accession>A0ABP4RT09</accession>
<dbReference type="RefSeq" id="WP_344480903.1">
    <property type="nucleotide sequence ID" value="NZ_BAAAQF010000002.1"/>
</dbReference>
<comment type="caution">
    <text evidence="3">The sequence shown here is derived from an EMBL/GenBank/DDBJ whole genome shotgun (WGS) entry which is preliminary data.</text>
</comment>
<sequence>MTDVTAWRKSTRSGGDNDSNCVELRRAWRKSTRSGGDNNSDCVELAACNDSDGMHVRDSKLGNDSPVFDLAVADFRSLLRAAGLSSRANKFHIRLRDTPSHGVDNPVGGVSFFSPSI</sequence>
<keyword evidence="4" id="KW-1185">Reference proteome</keyword>
<organism evidence="3 4">
    <name type="scientific">Glycomyces endophyticus</name>
    <dbReference type="NCBI Taxonomy" id="480996"/>
    <lineage>
        <taxon>Bacteria</taxon>
        <taxon>Bacillati</taxon>
        <taxon>Actinomycetota</taxon>
        <taxon>Actinomycetes</taxon>
        <taxon>Glycomycetales</taxon>
        <taxon>Glycomycetaceae</taxon>
        <taxon>Glycomyces</taxon>
    </lineage>
</organism>
<feature type="domain" description="DUF397" evidence="2">
    <location>
        <begin position="27"/>
        <end position="82"/>
    </location>
</feature>
<reference evidence="4" key="1">
    <citation type="journal article" date="2019" name="Int. J. Syst. Evol. Microbiol.">
        <title>The Global Catalogue of Microorganisms (GCM) 10K type strain sequencing project: providing services to taxonomists for standard genome sequencing and annotation.</title>
        <authorList>
            <consortium name="The Broad Institute Genomics Platform"/>
            <consortium name="The Broad Institute Genome Sequencing Center for Infectious Disease"/>
            <person name="Wu L."/>
            <person name="Ma J."/>
        </authorList>
    </citation>
    <scope>NUCLEOTIDE SEQUENCE [LARGE SCALE GENOMIC DNA]</scope>
    <source>
        <strain evidence="4">JCM 16001</strain>
    </source>
</reference>
<dbReference type="Pfam" id="PF04149">
    <property type="entry name" value="DUF397"/>
    <property type="match status" value="2"/>
</dbReference>
<proteinExistence type="predicted"/>
<evidence type="ECO:0000313" key="3">
    <source>
        <dbReference type="EMBL" id="GAA1661309.1"/>
    </source>
</evidence>
<feature type="region of interest" description="Disordered" evidence="1">
    <location>
        <begin position="1"/>
        <end position="20"/>
    </location>
</feature>
<evidence type="ECO:0000256" key="1">
    <source>
        <dbReference type="SAM" id="MobiDB-lite"/>
    </source>
</evidence>
<evidence type="ECO:0000259" key="2">
    <source>
        <dbReference type="Pfam" id="PF04149"/>
    </source>
</evidence>
<feature type="domain" description="DUF397" evidence="2">
    <location>
        <begin position="6"/>
        <end position="25"/>
    </location>
</feature>
<dbReference type="Proteomes" id="UP001499851">
    <property type="component" value="Unassembled WGS sequence"/>
</dbReference>
<dbReference type="EMBL" id="BAAAQF010000002">
    <property type="protein sequence ID" value="GAA1661309.1"/>
    <property type="molecule type" value="Genomic_DNA"/>
</dbReference>
<protein>
    <recommendedName>
        <fullName evidence="2">DUF397 domain-containing protein</fullName>
    </recommendedName>
</protein>
<dbReference type="InterPro" id="IPR007278">
    <property type="entry name" value="DUF397"/>
</dbReference>
<name>A0ABP4RT09_9ACTN</name>
<gene>
    <name evidence="3" type="ORF">GCM10009830_03080</name>
</gene>
<evidence type="ECO:0000313" key="4">
    <source>
        <dbReference type="Proteomes" id="UP001499851"/>
    </source>
</evidence>